<dbReference type="Proteomes" id="UP000184130">
    <property type="component" value="Unassembled WGS sequence"/>
</dbReference>
<feature type="signal peptide" evidence="1">
    <location>
        <begin position="1"/>
        <end position="26"/>
    </location>
</feature>
<sequence>MKKNFFHWMFAAILICGASVFTSCSSNDDNPTQPDLNVAEKIIGKWMVEELDGQTCPTNLKAVITFVSPTKAYGSLSDYYSESWNNHASADVVINGNDVTLTAFENEHIKHVTVANISSITANDMMLKSDWKVFVDGEQVINEVYDKERYIRITDDYENDIIGTWEGKVTSSEDEHTDGELHRWEYKANGTYVYYSKENDEWKAGNDVMADYFVDGILLCTRWKKTIDSNELREWWEIESIKDGVMKWKALRMREDGTTYTATFEMTKVQ</sequence>
<organism evidence="2 3">
    <name type="scientific">Xylanibacter ruminicola</name>
    <name type="common">Prevotella ruminicola</name>
    <dbReference type="NCBI Taxonomy" id="839"/>
    <lineage>
        <taxon>Bacteria</taxon>
        <taxon>Pseudomonadati</taxon>
        <taxon>Bacteroidota</taxon>
        <taxon>Bacteroidia</taxon>
        <taxon>Bacteroidales</taxon>
        <taxon>Prevotellaceae</taxon>
        <taxon>Xylanibacter</taxon>
    </lineage>
</organism>
<accession>A0A1M6VXM6</accession>
<feature type="chain" id="PRO_5012590503" description="Lipocalin-like domain-containing protein" evidence="1">
    <location>
        <begin position="27"/>
        <end position="270"/>
    </location>
</feature>
<gene>
    <name evidence="2" type="ORF">SAMN05216463_11479</name>
</gene>
<proteinExistence type="predicted"/>
<name>A0A1M6VXM6_XYLRU</name>
<dbReference type="AlphaFoldDB" id="A0A1M6VXM6"/>
<dbReference type="EMBL" id="FRBD01000014">
    <property type="protein sequence ID" value="SHK86221.1"/>
    <property type="molecule type" value="Genomic_DNA"/>
</dbReference>
<dbReference type="RefSeq" id="WP_073209059.1">
    <property type="nucleotide sequence ID" value="NZ_FRBD01000014.1"/>
</dbReference>
<evidence type="ECO:0000313" key="3">
    <source>
        <dbReference type="Proteomes" id="UP000184130"/>
    </source>
</evidence>
<dbReference type="PROSITE" id="PS51257">
    <property type="entry name" value="PROKAR_LIPOPROTEIN"/>
    <property type="match status" value="1"/>
</dbReference>
<dbReference type="OrthoDB" id="1065593at2"/>
<evidence type="ECO:0000313" key="2">
    <source>
        <dbReference type="EMBL" id="SHK86221.1"/>
    </source>
</evidence>
<keyword evidence="1" id="KW-0732">Signal</keyword>
<reference evidence="2 3" key="1">
    <citation type="submission" date="2016-11" db="EMBL/GenBank/DDBJ databases">
        <authorList>
            <person name="Jaros S."/>
            <person name="Januszkiewicz K."/>
            <person name="Wedrychowicz H."/>
        </authorList>
    </citation>
    <scope>NUCLEOTIDE SEQUENCE [LARGE SCALE GENOMIC DNA]</scope>
    <source>
        <strain evidence="2 3">KHT3</strain>
    </source>
</reference>
<evidence type="ECO:0000256" key="1">
    <source>
        <dbReference type="SAM" id="SignalP"/>
    </source>
</evidence>
<protein>
    <recommendedName>
        <fullName evidence="4">Lipocalin-like domain-containing protein</fullName>
    </recommendedName>
</protein>
<evidence type="ECO:0008006" key="4">
    <source>
        <dbReference type="Google" id="ProtNLM"/>
    </source>
</evidence>